<sequence>MILPGTSAAANAPKICNSTSQKETVPSIQTFYFLHTTCQYSGASCHSHAQRCHRSTPAAPAASVAPAAASSDALLATMQSLARSIQGIETPLQSLEDAPALSSRALIAFPQPSFPPLTPGSASEVSTHSMLVGDSQAVSCFTCGNLGHTAPFCPQLPFLPSQLRNPNTPQPKPLTLARANCRGRKRMQGCPSSISMPTPSDPSPVSPPSAGDSAKLKNFLSIHSSTPINLLALAAELSSHPDSVFTDNLLTGLSQGFRVGILSSPDL</sequence>
<keyword evidence="1" id="KW-0479">Metal-binding</keyword>
<dbReference type="EMBL" id="BRZM01000006">
    <property type="protein sequence ID" value="GLD48617.1"/>
    <property type="molecule type" value="Genomic_DNA"/>
</dbReference>
<dbReference type="GO" id="GO:0008270">
    <property type="term" value="F:zinc ion binding"/>
    <property type="evidence" value="ECO:0007669"/>
    <property type="project" value="UniProtKB-KW"/>
</dbReference>
<accession>A0AAD3QXQ9</accession>
<feature type="domain" description="CCHC-type" evidence="3">
    <location>
        <begin position="140"/>
        <end position="155"/>
    </location>
</feature>
<reference evidence="4" key="1">
    <citation type="submission" date="2022-08" db="EMBL/GenBank/DDBJ databases">
        <title>Genome sequencing of akame (Lates japonicus).</title>
        <authorList>
            <person name="Hashiguchi Y."/>
            <person name="Takahashi H."/>
        </authorList>
    </citation>
    <scope>NUCLEOTIDE SEQUENCE</scope>
    <source>
        <strain evidence="4">Kochi</strain>
    </source>
</reference>
<evidence type="ECO:0000313" key="5">
    <source>
        <dbReference type="Proteomes" id="UP001279410"/>
    </source>
</evidence>
<protein>
    <recommendedName>
        <fullName evidence="3">CCHC-type domain-containing protein</fullName>
    </recommendedName>
</protein>
<dbReference type="PROSITE" id="PS50158">
    <property type="entry name" value="ZF_CCHC"/>
    <property type="match status" value="1"/>
</dbReference>
<dbReference type="Proteomes" id="UP001279410">
    <property type="component" value="Unassembled WGS sequence"/>
</dbReference>
<keyword evidence="5" id="KW-1185">Reference proteome</keyword>
<feature type="region of interest" description="Disordered" evidence="2">
    <location>
        <begin position="187"/>
        <end position="212"/>
    </location>
</feature>
<gene>
    <name evidence="4" type="ORF">AKAME5_000256300</name>
</gene>
<evidence type="ECO:0000313" key="4">
    <source>
        <dbReference type="EMBL" id="GLD48617.1"/>
    </source>
</evidence>
<evidence type="ECO:0000259" key="3">
    <source>
        <dbReference type="PROSITE" id="PS50158"/>
    </source>
</evidence>
<proteinExistence type="predicted"/>
<keyword evidence="1" id="KW-0863">Zinc-finger</keyword>
<name>A0AAD3QXQ9_LATJO</name>
<dbReference type="InterPro" id="IPR001878">
    <property type="entry name" value="Znf_CCHC"/>
</dbReference>
<evidence type="ECO:0000256" key="1">
    <source>
        <dbReference type="PROSITE-ProRule" id="PRU00047"/>
    </source>
</evidence>
<dbReference type="AlphaFoldDB" id="A0AAD3QXQ9"/>
<comment type="caution">
    <text evidence="4">The sequence shown here is derived from an EMBL/GenBank/DDBJ whole genome shotgun (WGS) entry which is preliminary data.</text>
</comment>
<organism evidence="4 5">
    <name type="scientific">Lates japonicus</name>
    <name type="common">Japanese lates</name>
    <dbReference type="NCBI Taxonomy" id="270547"/>
    <lineage>
        <taxon>Eukaryota</taxon>
        <taxon>Metazoa</taxon>
        <taxon>Chordata</taxon>
        <taxon>Craniata</taxon>
        <taxon>Vertebrata</taxon>
        <taxon>Euteleostomi</taxon>
        <taxon>Actinopterygii</taxon>
        <taxon>Neopterygii</taxon>
        <taxon>Teleostei</taxon>
        <taxon>Neoteleostei</taxon>
        <taxon>Acanthomorphata</taxon>
        <taxon>Carangaria</taxon>
        <taxon>Carangaria incertae sedis</taxon>
        <taxon>Centropomidae</taxon>
        <taxon>Lates</taxon>
    </lineage>
</organism>
<keyword evidence="1" id="KW-0862">Zinc</keyword>
<dbReference type="GO" id="GO:0003676">
    <property type="term" value="F:nucleic acid binding"/>
    <property type="evidence" value="ECO:0007669"/>
    <property type="project" value="InterPro"/>
</dbReference>
<evidence type="ECO:0000256" key="2">
    <source>
        <dbReference type="SAM" id="MobiDB-lite"/>
    </source>
</evidence>